<evidence type="ECO:0000313" key="1">
    <source>
        <dbReference type="EMBL" id="AYV85932.1"/>
    </source>
</evidence>
<proteinExistence type="predicted"/>
<dbReference type="InterPro" id="IPR007072">
    <property type="entry name" value="RNMT_CmcI"/>
</dbReference>
<dbReference type="GO" id="GO:0008610">
    <property type="term" value="P:lipid biosynthetic process"/>
    <property type="evidence" value="ECO:0007669"/>
    <property type="project" value="InterPro"/>
</dbReference>
<dbReference type="Pfam" id="PF04989">
    <property type="entry name" value="RMNT_CmcI"/>
    <property type="match status" value="1"/>
</dbReference>
<dbReference type="GO" id="GO:0008168">
    <property type="term" value="F:methyltransferase activity"/>
    <property type="evidence" value="ECO:0007669"/>
    <property type="project" value="InterPro"/>
</dbReference>
<name>A0A3G5AFI0_9VIRU</name>
<dbReference type="InterPro" id="IPR029063">
    <property type="entry name" value="SAM-dependent_MTases_sf"/>
</dbReference>
<dbReference type="EMBL" id="MK072490">
    <property type="protein sequence ID" value="AYV85932.1"/>
    <property type="molecule type" value="Genomic_DNA"/>
</dbReference>
<accession>A0A3G5AFI0</accession>
<sequence length="213" mass="23979">MERIFQSHANNCATGSDINEHLALISELAGECTSALEISTQGSSSLYALAAGIGKKEGGHLYYINSARIEQGEFCQNCAIAGIHLTFFNESSINFEVKKIGSIDLLFIDSIHSYFHILKELRVLAPITRKYIVMHDTTIDAHLSELKRMGMNVKEYCDKYGCKRWEAERGVEGAITLFLQENSDWMIKTKRENNNGLTVLCKRESTLYESILD</sequence>
<protein>
    <submittedName>
        <fullName evidence="1">Uncharacterized protein</fullName>
    </submittedName>
</protein>
<reference evidence="1" key="1">
    <citation type="submission" date="2018-10" db="EMBL/GenBank/DDBJ databases">
        <title>Hidden diversity of soil giant viruses.</title>
        <authorList>
            <person name="Schulz F."/>
            <person name="Alteio L."/>
            <person name="Goudeau D."/>
            <person name="Ryan E.M."/>
            <person name="Malmstrom R.R."/>
            <person name="Blanchard J."/>
            <person name="Woyke T."/>
        </authorList>
    </citation>
    <scope>NUCLEOTIDE SEQUENCE</scope>
    <source>
        <strain evidence="1">SOV1</strain>
    </source>
</reference>
<dbReference type="Gene3D" id="3.40.50.150">
    <property type="entry name" value="Vaccinia Virus protein VP39"/>
    <property type="match status" value="1"/>
</dbReference>
<gene>
    <name evidence="1" type="ORF">Solivirus2_3</name>
</gene>
<organism evidence="1">
    <name type="scientific">Solivirus sp</name>
    <dbReference type="NCBI Taxonomy" id="2487772"/>
    <lineage>
        <taxon>Viruses</taxon>
        <taxon>Pithoviruses</taxon>
    </lineage>
</organism>